<comment type="function">
    <text evidence="5">Catalyzes the cleavage of L-allo-threonine and L-threonine to glycine and acetaldehyde.</text>
</comment>
<evidence type="ECO:0000256" key="3">
    <source>
        <dbReference type="ARBA" id="ARBA00011881"/>
    </source>
</evidence>
<dbReference type="AlphaFoldDB" id="A0A5B2VD01"/>
<dbReference type="InterPro" id="IPR026273">
    <property type="entry name" value="Low_specificity_L-TA_bact"/>
</dbReference>
<name>A0A5B2VD01_9HYPH</name>
<dbReference type="EC" id="4.1.2.48" evidence="5"/>
<comment type="catalytic activity">
    <reaction evidence="5">
        <text>L-threonine = acetaldehyde + glycine</text>
        <dbReference type="Rhea" id="RHEA:19625"/>
        <dbReference type="ChEBI" id="CHEBI:15343"/>
        <dbReference type="ChEBI" id="CHEBI:57305"/>
        <dbReference type="ChEBI" id="CHEBI:57926"/>
        <dbReference type="EC" id="4.1.2.48"/>
    </reaction>
</comment>
<comment type="cofactor">
    <cofactor evidence="1 5">
        <name>pyridoxal 5'-phosphate</name>
        <dbReference type="ChEBI" id="CHEBI:597326"/>
    </cofactor>
</comment>
<reference evidence="7 8" key="2">
    <citation type="submission" date="2019-09" db="EMBL/GenBank/DDBJ databases">
        <authorList>
            <person name="Jin C."/>
        </authorList>
    </citation>
    <scope>NUCLEOTIDE SEQUENCE [LARGE SCALE GENOMIC DNA]</scope>
    <source>
        <strain evidence="7 8">BN140002</strain>
    </source>
</reference>
<keyword evidence="4 5" id="KW-0663">Pyridoxal phosphate</keyword>
<comment type="similarity">
    <text evidence="2 5">Belongs to the threonine aldolase family.</text>
</comment>
<dbReference type="Gene3D" id="3.40.640.10">
    <property type="entry name" value="Type I PLP-dependent aspartate aminotransferase-like (Major domain)"/>
    <property type="match status" value="1"/>
</dbReference>
<dbReference type="PANTHER" id="PTHR48097">
    <property type="entry name" value="L-THREONINE ALDOLASE-RELATED"/>
    <property type="match status" value="1"/>
</dbReference>
<evidence type="ECO:0000259" key="6">
    <source>
        <dbReference type="Pfam" id="PF01212"/>
    </source>
</evidence>
<dbReference type="OrthoDB" id="9774495at2"/>
<keyword evidence="8" id="KW-1185">Reference proteome</keyword>
<dbReference type="Gene3D" id="3.90.1150.10">
    <property type="entry name" value="Aspartate Aminotransferase, domain 1"/>
    <property type="match status" value="1"/>
</dbReference>
<dbReference type="SUPFAM" id="SSF53383">
    <property type="entry name" value="PLP-dependent transferases"/>
    <property type="match status" value="1"/>
</dbReference>
<dbReference type="InterPro" id="IPR015424">
    <property type="entry name" value="PyrdxlP-dep_Trfase"/>
</dbReference>
<dbReference type="GO" id="GO:0008732">
    <property type="term" value="F:L-allo-threonine aldolase activity"/>
    <property type="evidence" value="ECO:0007669"/>
    <property type="project" value="RHEA"/>
</dbReference>
<dbReference type="InterPro" id="IPR001597">
    <property type="entry name" value="ArAA_b-elim_lyase/Thr_aldolase"/>
</dbReference>
<comment type="subunit">
    <text evidence="3">Homotetramer.</text>
</comment>
<reference evidence="7 8" key="1">
    <citation type="submission" date="2019-09" db="EMBL/GenBank/DDBJ databases">
        <title>Salinarimonas rosea gen. nov., sp. nov., a new member of the a-2 subgroup of the Proteobacteria.</title>
        <authorList>
            <person name="Liu J."/>
        </authorList>
    </citation>
    <scope>NUCLEOTIDE SEQUENCE [LARGE SCALE GENOMIC DNA]</scope>
    <source>
        <strain evidence="7 8">BN140002</strain>
    </source>
</reference>
<accession>A0A5B2VD01</accession>
<dbReference type="Pfam" id="PF01212">
    <property type="entry name" value="Beta_elim_lyase"/>
    <property type="match status" value="1"/>
</dbReference>
<dbReference type="InterPro" id="IPR015421">
    <property type="entry name" value="PyrdxlP-dep_Trfase_major"/>
</dbReference>
<comment type="catalytic activity">
    <reaction evidence="5">
        <text>L-allo-threonine = acetaldehyde + glycine</text>
        <dbReference type="Rhea" id="RHEA:26209"/>
        <dbReference type="ChEBI" id="CHEBI:15343"/>
        <dbReference type="ChEBI" id="CHEBI:57305"/>
        <dbReference type="ChEBI" id="CHEBI:58585"/>
        <dbReference type="EC" id="4.1.2.48"/>
    </reaction>
</comment>
<evidence type="ECO:0000256" key="1">
    <source>
        <dbReference type="ARBA" id="ARBA00001933"/>
    </source>
</evidence>
<dbReference type="PANTHER" id="PTHR48097:SF5">
    <property type="entry name" value="LOW SPECIFICITY L-THREONINE ALDOLASE"/>
    <property type="match status" value="1"/>
</dbReference>
<evidence type="ECO:0000313" key="7">
    <source>
        <dbReference type="EMBL" id="KAA2236556.1"/>
    </source>
</evidence>
<evidence type="ECO:0000256" key="5">
    <source>
        <dbReference type="PIRNR" id="PIRNR038940"/>
    </source>
</evidence>
<dbReference type="GO" id="GO:0006567">
    <property type="term" value="P:L-threonine catabolic process"/>
    <property type="evidence" value="ECO:0007669"/>
    <property type="project" value="UniProtKB-UniRule"/>
</dbReference>
<evidence type="ECO:0000256" key="4">
    <source>
        <dbReference type="ARBA" id="ARBA00022898"/>
    </source>
</evidence>
<feature type="domain" description="Aromatic amino acid beta-eliminating lyase/threonine aldolase" evidence="6">
    <location>
        <begin position="3"/>
        <end position="288"/>
    </location>
</feature>
<keyword evidence="5" id="KW-0456">Lyase</keyword>
<gene>
    <name evidence="7" type="ORF">F0L46_13850</name>
</gene>
<dbReference type="PIRSF" id="PIRSF038940">
    <property type="entry name" value="Low_specificity_LTA"/>
    <property type="match status" value="1"/>
</dbReference>
<proteinExistence type="inferred from homology"/>
<dbReference type="RefSeq" id="WP_149818492.1">
    <property type="nucleotide sequence ID" value="NZ_VUOA01000025.1"/>
</dbReference>
<protein>
    <recommendedName>
        <fullName evidence="5">L-threonine aldolase</fullName>
        <ecNumber evidence="5">4.1.2.48</ecNumber>
    </recommendedName>
</protein>
<dbReference type="EMBL" id="VUOA01000025">
    <property type="protein sequence ID" value="KAA2236556.1"/>
    <property type="molecule type" value="Genomic_DNA"/>
</dbReference>
<dbReference type="Proteomes" id="UP000323142">
    <property type="component" value="Unassembled WGS sequence"/>
</dbReference>
<dbReference type="InterPro" id="IPR015422">
    <property type="entry name" value="PyrdxlP-dep_Trfase_small"/>
</dbReference>
<organism evidence="7 8">
    <name type="scientific">Salinarimonas soli</name>
    <dbReference type="NCBI Taxonomy" id="1638099"/>
    <lineage>
        <taxon>Bacteria</taxon>
        <taxon>Pseudomonadati</taxon>
        <taxon>Pseudomonadota</taxon>
        <taxon>Alphaproteobacteria</taxon>
        <taxon>Hyphomicrobiales</taxon>
        <taxon>Salinarimonadaceae</taxon>
        <taxon>Salinarimonas</taxon>
    </lineage>
</organism>
<sequence length="356" mass="37509">MNFASDNVMGASRPVLEALVAANDGPMPAYGADPLTARVEAAFCGLFEREVAVSLVATGTGANALALSALVPPYGLAVCHAEAHIIDDECGAPEFFMHGAKLAGLPGVGAKLAPDTVAAYLDGLSRSVKQMPPRALSISQVTECGLVYTPDEIRALADVAHARGLAVHMDGARFANALVALGCRPAEITWKAGVDVLTFGATKNGCLAAEAVIFFDPAQAESMPWRRKRSGHTLSKGRLLSAQLDAYLADSHWLANARHANAMAACLSQGLCERPGVRLAWATQANEVFAILPRSLDEALRAAGAVYHPWTPSSLPPDERVAEDEVLVRLVTSFATSPEMIDRLLAVAHGRRVAAE</sequence>
<comment type="caution">
    <text evidence="7">The sequence shown here is derived from an EMBL/GenBank/DDBJ whole genome shotgun (WGS) entry which is preliminary data.</text>
</comment>
<evidence type="ECO:0000256" key="2">
    <source>
        <dbReference type="ARBA" id="ARBA00006966"/>
    </source>
</evidence>
<evidence type="ECO:0000313" key="8">
    <source>
        <dbReference type="Proteomes" id="UP000323142"/>
    </source>
</evidence>